<feature type="domain" description="HTH cro/C1-type" evidence="1">
    <location>
        <begin position="61"/>
        <end position="115"/>
    </location>
</feature>
<evidence type="ECO:0000259" key="1">
    <source>
        <dbReference type="PROSITE" id="PS50943"/>
    </source>
</evidence>
<dbReference type="Pfam" id="PF01381">
    <property type="entry name" value="HTH_3"/>
    <property type="match status" value="1"/>
</dbReference>
<dbReference type="SUPFAM" id="SSF47413">
    <property type="entry name" value="lambda repressor-like DNA-binding domains"/>
    <property type="match status" value="1"/>
</dbReference>
<reference evidence="2" key="1">
    <citation type="journal article" date="2019" name="Nat. Med.">
        <title>A library of human gut bacterial isolates paired with longitudinal multiomics data enables mechanistic microbiome research.</title>
        <authorList>
            <person name="Poyet M."/>
            <person name="Groussin M."/>
            <person name="Gibbons S.M."/>
            <person name="Avila-Pacheco J."/>
            <person name="Jiang X."/>
            <person name="Kearney S.M."/>
            <person name="Perrotta A.R."/>
            <person name="Berdy B."/>
            <person name="Zhao S."/>
            <person name="Lieberman T.D."/>
            <person name="Swanson P.K."/>
            <person name="Smith M."/>
            <person name="Roesemann S."/>
            <person name="Alexander J.E."/>
            <person name="Rich S.A."/>
            <person name="Livny J."/>
            <person name="Vlamakis H."/>
            <person name="Clish C."/>
            <person name="Bullock K."/>
            <person name="Deik A."/>
            <person name="Scott J."/>
            <person name="Pierce K.A."/>
            <person name="Xavier R.J."/>
            <person name="Alm E.J."/>
        </authorList>
    </citation>
    <scope>NUCLEOTIDE SEQUENCE</scope>
    <source>
        <strain evidence="2">BIOML-B7</strain>
    </source>
</reference>
<sequence>MFQLAIVIDFNDILGIYLIAEGTLKCLNHKDGKLRKEKDIVNLKELRMSKEIDEYTFGKYVRERREALGKSVRGFAEELGMTAAYLSDIEKGNRYAPKKYLEKLMEKFDIPEEDKGTFEDLASATRGYTYEDINPILGGQPLAREALRKFKETNIPEEKCDELWITFMREFDRIAEEQLQYMGEDE</sequence>
<dbReference type="SMART" id="SM00530">
    <property type="entry name" value="HTH_XRE"/>
    <property type="match status" value="1"/>
</dbReference>
<dbReference type="CDD" id="cd00093">
    <property type="entry name" value="HTH_XRE"/>
    <property type="match status" value="1"/>
</dbReference>
<dbReference type="PROSITE" id="PS50943">
    <property type="entry name" value="HTH_CROC1"/>
    <property type="match status" value="1"/>
</dbReference>
<gene>
    <name evidence="2" type="ORF">GKD79_03560</name>
</gene>
<protein>
    <submittedName>
        <fullName evidence="2">Helix-turn-helix domain-containing protein</fullName>
    </submittedName>
</protein>
<dbReference type="EMBL" id="WKQG01000002">
    <property type="protein sequence ID" value="MSC67984.1"/>
    <property type="molecule type" value="Genomic_DNA"/>
</dbReference>
<evidence type="ECO:0000313" key="2">
    <source>
        <dbReference type="EMBL" id="MSC67984.1"/>
    </source>
</evidence>
<comment type="caution">
    <text evidence="2">The sequence shown here is derived from an EMBL/GenBank/DDBJ whole genome shotgun (WGS) entry which is preliminary data.</text>
</comment>
<name>A0A6G1ZWT2_9FIRM</name>
<accession>A0A6G1ZWT2</accession>
<dbReference type="AlphaFoldDB" id="A0A6G1ZWT2"/>
<dbReference type="InterPro" id="IPR001387">
    <property type="entry name" value="Cro/C1-type_HTH"/>
</dbReference>
<dbReference type="GO" id="GO:0003677">
    <property type="term" value="F:DNA binding"/>
    <property type="evidence" value="ECO:0007669"/>
    <property type="project" value="InterPro"/>
</dbReference>
<dbReference type="InterPro" id="IPR010982">
    <property type="entry name" value="Lambda_DNA-bd_dom_sf"/>
</dbReference>
<organism evidence="2">
    <name type="scientific">Faecalibacterium prausnitzii</name>
    <dbReference type="NCBI Taxonomy" id="853"/>
    <lineage>
        <taxon>Bacteria</taxon>
        <taxon>Bacillati</taxon>
        <taxon>Bacillota</taxon>
        <taxon>Clostridia</taxon>
        <taxon>Eubacteriales</taxon>
        <taxon>Oscillospiraceae</taxon>
        <taxon>Faecalibacterium</taxon>
    </lineage>
</organism>
<dbReference type="Gene3D" id="1.10.260.40">
    <property type="entry name" value="lambda repressor-like DNA-binding domains"/>
    <property type="match status" value="1"/>
</dbReference>
<proteinExistence type="predicted"/>